<gene>
    <name evidence="6" type="ORF">FH972_022262</name>
</gene>
<dbReference type="OrthoDB" id="268594at2759"/>
<comment type="caution">
    <text evidence="6">The sequence shown here is derived from an EMBL/GenBank/DDBJ whole genome shotgun (WGS) entry which is preliminary data.</text>
</comment>
<dbReference type="AlphaFoldDB" id="A0A5N6KSA5"/>
<sequence length="140" mass="15235">MSTFGSPGGQQKLQAPKPPERGSFPLDHDGECKHIMTTYLACLKRTKGYNQEECRLISKNYLECRMERGLMARDSMANLGYAESQLERARQGRGMDGALGHGEGIGKSAGVGGIVDGAIGTAVTFGRQKKEGEQKRGWWG</sequence>
<dbReference type="PANTHER" id="PTHR21107">
    <property type="entry name" value="CYTOCHROME C OXIDASE ASSEMBLY PROTEIN COX19"/>
    <property type="match status" value="1"/>
</dbReference>
<dbReference type="InterPro" id="IPR051383">
    <property type="entry name" value="COX19"/>
</dbReference>
<name>A0A5N6KSA5_9ROSI</name>
<evidence type="ECO:0000256" key="2">
    <source>
        <dbReference type="ARBA" id="ARBA00022490"/>
    </source>
</evidence>
<evidence type="ECO:0000256" key="3">
    <source>
        <dbReference type="ARBA" id="ARBA00023157"/>
    </source>
</evidence>
<keyword evidence="3" id="KW-1015">Disulfide bond</keyword>
<evidence type="ECO:0000256" key="1">
    <source>
        <dbReference type="ARBA" id="ARBA00004496"/>
    </source>
</evidence>
<evidence type="ECO:0000256" key="4">
    <source>
        <dbReference type="ARBA" id="ARBA00038223"/>
    </source>
</evidence>
<evidence type="ECO:0008006" key="8">
    <source>
        <dbReference type="Google" id="ProtNLM"/>
    </source>
</evidence>
<dbReference type="GO" id="GO:0033617">
    <property type="term" value="P:mitochondrial respiratory chain complex IV assembly"/>
    <property type="evidence" value="ECO:0007669"/>
    <property type="project" value="TreeGrafter"/>
</dbReference>
<dbReference type="EMBL" id="VIBQ01000010">
    <property type="protein sequence ID" value="KAB8339329.1"/>
    <property type="molecule type" value="Genomic_DNA"/>
</dbReference>
<comment type="subcellular location">
    <subcellularLocation>
        <location evidence="1">Cytoplasm</location>
    </subcellularLocation>
</comment>
<proteinExistence type="inferred from homology"/>
<protein>
    <recommendedName>
        <fullName evidence="8">CHCH domain-containing protein</fullName>
    </recommendedName>
</protein>
<dbReference type="GO" id="GO:0005758">
    <property type="term" value="C:mitochondrial intermembrane space"/>
    <property type="evidence" value="ECO:0007669"/>
    <property type="project" value="TreeGrafter"/>
</dbReference>
<keyword evidence="7" id="KW-1185">Reference proteome</keyword>
<evidence type="ECO:0000313" key="6">
    <source>
        <dbReference type="EMBL" id="KAB8339329.1"/>
    </source>
</evidence>
<keyword evidence="2" id="KW-0963">Cytoplasm</keyword>
<evidence type="ECO:0000313" key="7">
    <source>
        <dbReference type="Proteomes" id="UP000327013"/>
    </source>
</evidence>
<evidence type="ECO:0000256" key="5">
    <source>
        <dbReference type="SAM" id="MobiDB-lite"/>
    </source>
</evidence>
<dbReference type="PANTHER" id="PTHR21107:SF2">
    <property type="entry name" value="CYTOCHROME C OXIDASE ASSEMBLY PROTEIN COX19"/>
    <property type="match status" value="1"/>
</dbReference>
<accession>A0A5N6KSA5</accession>
<reference evidence="6 7" key="1">
    <citation type="submission" date="2019-06" db="EMBL/GenBank/DDBJ databases">
        <title>A chromosomal-level reference genome of Carpinus fangiana (Coryloideae, Betulaceae).</title>
        <authorList>
            <person name="Yang X."/>
            <person name="Wang Z."/>
            <person name="Zhang L."/>
            <person name="Hao G."/>
            <person name="Liu J."/>
            <person name="Yang Y."/>
        </authorList>
    </citation>
    <scope>NUCLEOTIDE SEQUENCE [LARGE SCALE GENOMIC DNA]</scope>
    <source>
        <strain evidence="6">Cfa_2016G</strain>
        <tissue evidence="6">Leaf</tissue>
    </source>
</reference>
<feature type="compositionally biased region" description="Polar residues" evidence="5">
    <location>
        <begin position="1"/>
        <end position="13"/>
    </location>
</feature>
<dbReference type="Proteomes" id="UP000327013">
    <property type="component" value="Unassembled WGS sequence"/>
</dbReference>
<comment type="similarity">
    <text evidence="4">Belongs to the COX19 family.</text>
</comment>
<feature type="region of interest" description="Disordered" evidence="5">
    <location>
        <begin position="1"/>
        <end position="28"/>
    </location>
</feature>
<organism evidence="6 7">
    <name type="scientific">Carpinus fangiana</name>
    <dbReference type="NCBI Taxonomy" id="176857"/>
    <lineage>
        <taxon>Eukaryota</taxon>
        <taxon>Viridiplantae</taxon>
        <taxon>Streptophyta</taxon>
        <taxon>Embryophyta</taxon>
        <taxon>Tracheophyta</taxon>
        <taxon>Spermatophyta</taxon>
        <taxon>Magnoliopsida</taxon>
        <taxon>eudicotyledons</taxon>
        <taxon>Gunneridae</taxon>
        <taxon>Pentapetalae</taxon>
        <taxon>rosids</taxon>
        <taxon>fabids</taxon>
        <taxon>Fagales</taxon>
        <taxon>Betulaceae</taxon>
        <taxon>Carpinus</taxon>
    </lineage>
</organism>